<evidence type="ECO:0000256" key="3">
    <source>
        <dbReference type="ARBA" id="ARBA00023159"/>
    </source>
</evidence>
<sequence length="99" mass="11232">VNDLVRKAKQAEYLIESLPGPDPEEEKARRLDELETTMEKADSEYIKALDRASEPSPYARLLTKAACHALCLFLPRRRVASPTRTITQGSHRHPPHDAR</sequence>
<evidence type="ECO:0000256" key="6">
    <source>
        <dbReference type="SAM" id="Coils"/>
    </source>
</evidence>
<comment type="subcellular location">
    <subcellularLocation>
        <location evidence="1">Nucleus</location>
    </subcellularLocation>
</comment>
<keyword evidence="8" id="KW-1185">Reference proteome</keyword>
<evidence type="ECO:0000313" key="7">
    <source>
        <dbReference type="EMBL" id="KDQ17609.1"/>
    </source>
</evidence>
<evidence type="ECO:0000256" key="5">
    <source>
        <dbReference type="ARBA" id="ARBA00023242"/>
    </source>
</evidence>
<evidence type="ECO:0000313" key="8">
    <source>
        <dbReference type="Proteomes" id="UP000027195"/>
    </source>
</evidence>
<protein>
    <recommendedName>
        <fullName evidence="9">Mediator of RNA polymerase II transcription subunit 21</fullName>
    </recommendedName>
</protein>
<dbReference type="STRING" id="930990.A0A067MPW2"/>
<evidence type="ECO:0008006" key="9">
    <source>
        <dbReference type="Google" id="ProtNLM"/>
    </source>
</evidence>
<dbReference type="Proteomes" id="UP000027195">
    <property type="component" value="Unassembled WGS sequence"/>
</dbReference>
<name>A0A067MPW2_BOTB1</name>
<dbReference type="EMBL" id="KL198023">
    <property type="protein sequence ID" value="KDQ17609.1"/>
    <property type="molecule type" value="Genomic_DNA"/>
</dbReference>
<proteinExistence type="predicted"/>
<reference evidence="8" key="1">
    <citation type="journal article" date="2014" name="Proc. Natl. Acad. Sci. U.S.A.">
        <title>Extensive sampling of basidiomycete genomes demonstrates inadequacy of the white-rot/brown-rot paradigm for wood decay fungi.</title>
        <authorList>
            <person name="Riley R."/>
            <person name="Salamov A.A."/>
            <person name="Brown D.W."/>
            <person name="Nagy L.G."/>
            <person name="Floudas D."/>
            <person name="Held B.W."/>
            <person name="Levasseur A."/>
            <person name="Lombard V."/>
            <person name="Morin E."/>
            <person name="Otillar R."/>
            <person name="Lindquist E.A."/>
            <person name="Sun H."/>
            <person name="LaButti K.M."/>
            <person name="Schmutz J."/>
            <person name="Jabbour D."/>
            <person name="Luo H."/>
            <person name="Baker S.E."/>
            <person name="Pisabarro A.G."/>
            <person name="Walton J.D."/>
            <person name="Blanchette R.A."/>
            <person name="Henrissat B."/>
            <person name="Martin F."/>
            <person name="Cullen D."/>
            <person name="Hibbett D.S."/>
            <person name="Grigoriev I.V."/>
        </authorList>
    </citation>
    <scope>NUCLEOTIDE SEQUENCE [LARGE SCALE GENOMIC DNA]</scope>
    <source>
        <strain evidence="8">FD-172 SS1</strain>
    </source>
</reference>
<feature type="non-terminal residue" evidence="7">
    <location>
        <position position="1"/>
    </location>
</feature>
<dbReference type="AlphaFoldDB" id="A0A067MPW2"/>
<dbReference type="SUPFAM" id="SSF140718">
    <property type="entry name" value="Mediator hinge subcomplex-like"/>
    <property type="match status" value="1"/>
</dbReference>
<keyword evidence="5" id="KW-0539">Nucleus</keyword>
<dbReference type="Gene3D" id="6.10.280.10">
    <property type="entry name" value="Mediator complex, subunit Med21"/>
    <property type="match status" value="1"/>
</dbReference>
<dbReference type="OrthoDB" id="526653at2759"/>
<gene>
    <name evidence="7" type="ORF">BOTBODRAFT_105683</name>
</gene>
<evidence type="ECO:0000256" key="4">
    <source>
        <dbReference type="ARBA" id="ARBA00023163"/>
    </source>
</evidence>
<keyword evidence="3" id="KW-0010">Activator</keyword>
<dbReference type="GO" id="GO:0016592">
    <property type="term" value="C:mediator complex"/>
    <property type="evidence" value="ECO:0007669"/>
    <property type="project" value="InterPro"/>
</dbReference>
<organism evidence="7 8">
    <name type="scientific">Botryobasidium botryosum (strain FD-172 SS1)</name>
    <dbReference type="NCBI Taxonomy" id="930990"/>
    <lineage>
        <taxon>Eukaryota</taxon>
        <taxon>Fungi</taxon>
        <taxon>Dikarya</taxon>
        <taxon>Basidiomycota</taxon>
        <taxon>Agaricomycotina</taxon>
        <taxon>Agaricomycetes</taxon>
        <taxon>Cantharellales</taxon>
        <taxon>Botryobasidiaceae</taxon>
        <taxon>Botryobasidium</taxon>
    </lineage>
</organism>
<evidence type="ECO:0000256" key="1">
    <source>
        <dbReference type="ARBA" id="ARBA00004123"/>
    </source>
</evidence>
<dbReference type="HOGENOM" id="CLU_2326269_0_0_1"/>
<keyword evidence="6" id="KW-0175">Coiled coil</keyword>
<keyword evidence="2" id="KW-0805">Transcription regulation</keyword>
<feature type="coiled-coil region" evidence="6">
    <location>
        <begin position="24"/>
        <end position="51"/>
    </location>
</feature>
<keyword evidence="4" id="KW-0804">Transcription</keyword>
<accession>A0A067MPW2</accession>
<dbReference type="InParanoid" id="A0A067MPW2"/>
<evidence type="ECO:0000256" key="2">
    <source>
        <dbReference type="ARBA" id="ARBA00023015"/>
    </source>
</evidence>
<dbReference type="InterPro" id="IPR037212">
    <property type="entry name" value="Med7/Med21-like"/>
</dbReference>